<organism evidence="2 3">
    <name type="scientific">Xanthocytophaga agilis</name>
    <dbReference type="NCBI Taxonomy" id="3048010"/>
    <lineage>
        <taxon>Bacteria</taxon>
        <taxon>Pseudomonadati</taxon>
        <taxon>Bacteroidota</taxon>
        <taxon>Cytophagia</taxon>
        <taxon>Cytophagales</taxon>
        <taxon>Rhodocytophagaceae</taxon>
        <taxon>Xanthocytophaga</taxon>
    </lineage>
</organism>
<keyword evidence="3" id="KW-1185">Reference proteome</keyword>
<dbReference type="Gene3D" id="1.10.490.10">
    <property type="entry name" value="Globins"/>
    <property type="match status" value="1"/>
</dbReference>
<proteinExistence type="predicted"/>
<evidence type="ECO:0000259" key="1">
    <source>
        <dbReference type="Pfam" id="PF11563"/>
    </source>
</evidence>
<protein>
    <submittedName>
        <fullName evidence="2">Protoglobin domain-containing protein</fullName>
    </submittedName>
</protein>
<sequence>MHTQTTQIPGYTYGEVATSPVSEADLDLLKQTVLLSEEDVLYLQMAGRVLEDQTENILDVWYGFVGSHPYLAQYFGKNDQLNDAYLASVRKRFGQWIMDTCFRSYDQQWMNYQHEIGLRHLVKKNQTDGVDAVPIIHFRYLVTFIVPITATIKPFLARKGNSVGEVENMYNAWFKAITLTVALWCYPYVKEGTF</sequence>
<dbReference type="InterPro" id="IPR012102">
    <property type="entry name" value="Protoglobin"/>
</dbReference>
<dbReference type="InterPro" id="IPR012292">
    <property type="entry name" value="Globin/Proto"/>
</dbReference>
<dbReference type="AlphaFoldDB" id="A0AAE3RDM1"/>
<feature type="domain" description="Globin-sensor" evidence="1">
    <location>
        <begin position="23"/>
        <end position="192"/>
    </location>
</feature>
<evidence type="ECO:0000313" key="3">
    <source>
        <dbReference type="Proteomes" id="UP001232063"/>
    </source>
</evidence>
<accession>A0AAE3RDM1</accession>
<dbReference type="RefSeq" id="WP_314519960.1">
    <property type="nucleotide sequence ID" value="NZ_JASJOU010000028.1"/>
</dbReference>
<reference evidence="2" key="1">
    <citation type="submission" date="2023-05" db="EMBL/GenBank/DDBJ databases">
        <authorList>
            <person name="Zhang X."/>
        </authorList>
    </citation>
    <scope>NUCLEOTIDE SEQUENCE</scope>
    <source>
        <strain evidence="2">BD1B2-1</strain>
    </source>
</reference>
<dbReference type="EMBL" id="JASJOU010000028">
    <property type="protein sequence ID" value="MDJ1506772.1"/>
    <property type="molecule type" value="Genomic_DNA"/>
</dbReference>
<dbReference type="SUPFAM" id="SSF46458">
    <property type="entry name" value="Globin-like"/>
    <property type="match status" value="1"/>
</dbReference>
<dbReference type="CDD" id="cd12124">
    <property type="entry name" value="Pgbs"/>
    <property type="match status" value="1"/>
</dbReference>
<name>A0AAE3RDM1_9BACT</name>
<evidence type="ECO:0000313" key="2">
    <source>
        <dbReference type="EMBL" id="MDJ1506772.1"/>
    </source>
</evidence>
<dbReference type="GO" id="GO:0019825">
    <property type="term" value="F:oxygen binding"/>
    <property type="evidence" value="ECO:0007669"/>
    <property type="project" value="InterPro"/>
</dbReference>
<dbReference type="Pfam" id="PF11563">
    <property type="entry name" value="Protoglobin"/>
    <property type="match status" value="1"/>
</dbReference>
<dbReference type="Proteomes" id="UP001232063">
    <property type="component" value="Unassembled WGS sequence"/>
</dbReference>
<dbReference type="GO" id="GO:0020037">
    <property type="term" value="F:heme binding"/>
    <property type="evidence" value="ECO:0007669"/>
    <property type="project" value="InterPro"/>
</dbReference>
<dbReference type="InterPro" id="IPR044398">
    <property type="entry name" value="Globin-sensor_dom"/>
</dbReference>
<gene>
    <name evidence="2" type="ORF">QNI22_39400</name>
</gene>
<dbReference type="InterPro" id="IPR009050">
    <property type="entry name" value="Globin-like_sf"/>
</dbReference>
<comment type="caution">
    <text evidence="2">The sequence shown here is derived from an EMBL/GenBank/DDBJ whole genome shotgun (WGS) entry which is preliminary data.</text>
</comment>